<sequence>MKHLRIFFLLILLSTKALAHPGNLYYLWASQPQEFVLVNSPLLLSVEQERQLLAEYYQQRQVELTLLSQLEPKIAKQTQLWQSWVQEQDPQAQHFALYKIFSWYYFNWQLQAQVLDKHPSPSQELASLPPVLEQTWLITHLPSYFEASMRSLALDDLIRTWYLLWASAYLDEQPELVRLTSLGLIEQALRQAVLEKACQHVHLSWQGKVEREQIALVQEIQSQAQALGCKFELVAEASPAWGRLDKLQVQLGQAQQSYNPQFYKRSLGMRSYQGQMQVFYTQALEIILLDFLYNQGLLGASQVKILLGQGQKVDLLALSAELEEVK</sequence>
<dbReference type="Proteomes" id="UP000266258">
    <property type="component" value="Unassembled WGS sequence"/>
</dbReference>
<evidence type="ECO:0000313" key="1">
    <source>
        <dbReference type="EMBL" id="RIY34208.1"/>
    </source>
</evidence>
<dbReference type="RefSeq" id="WP_119496227.1">
    <property type="nucleotide sequence ID" value="NZ_NRJH01000001.1"/>
</dbReference>
<comment type="caution">
    <text evidence="1">The sequence shown here is derived from an EMBL/GenBank/DDBJ whole genome shotgun (WGS) entry which is preliminary data.</text>
</comment>
<dbReference type="AlphaFoldDB" id="A0A3A1YAJ0"/>
<organism evidence="1 2">
    <name type="scientific">Psittacicella melopsittaci</name>
    <dbReference type="NCBI Taxonomy" id="2028576"/>
    <lineage>
        <taxon>Bacteria</taxon>
        <taxon>Pseudomonadati</taxon>
        <taxon>Pseudomonadota</taxon>
        <taxon>Gammaproteobacteria</taxon>
        <taxon>Pasteurellales</taxon>
        <taxon>Psittacicellaceae</taxon>
        <taxon>Psittacicella</taxon>
    </lineage>
</organism>
<proteinExistence type="predicted"/>
<reference evidence="1 2" key="1">
    <citation type="submission" date="2017-08" db="EMBL/GenBank/DDBJ databases">
        <title>Reclassification of Bisgaard taxon 37 and 44.</title>
        <authorList>
            <person name="Christensen H."/>
        </authorList>
    </citation>
    <scope>NUCLEOTIDE SEQUENCE [LARGE SCALE GENOMIC DNA]</scope>
    <source>
        <strain evidence="1 2">B96_4</strain>
    </source>
</reference>
<accession>A0A3A1YAJ0</accession>
<keyword evidence="2" id="KW-1185">Reference proteome</keyword>
<evidence type="ECO:0000313" key="2">
    <source>
        <dbReference type="Proteomes" id="UP000266258"/>
    </source>
</evidence>
<dbReference type="OrthoDB" id="9906188at2"/>
<name>A0A3A1YAJ0_9GAMM</name>
<gene>
    <name evidence="1" type="ORF">CJP74_00015</name>
</gene>
<dbReference type="EMBL" id="NRJH01000001">
    <property type="protein sequence ID" value="RIY34208.1"/>
    <property type="molecule type" value="Genomic_DNA"/>
</dbReference>
<protein>
    <submittedName>
        <fullName evidence="1">Uncharacterized protein</fullName>
    </submittedName>
</protein>